<evidence type="ECO:0000313" key="4">
    <source>
        <dbReference type="Proteomes" id="UP000028875"/>
    </source>
</evidence>
<feature type="transmembrane region" description="Helical" evidence="1">
    <location>
        <begin position="213"/>
        <end position="231"/>
    </location>
</feature>
<keyword evidence="1" id="KW-0472">Membrane</keyword>
<feature type="transmembrane region" description="Helical" evidence="1">
    <location>
        <begin position="83"/>
        <end position="105"/>
    </location>
</feature>
<sequence>MSSSKFRISRLLLYFVLVSLFLFVSGNVGRYLIETQDMDRQIAMLLQGVIFTGLTLVLLFVLKRISPNIFTNIGVKGVNSLSKLIVGIALPFTLLLSGILTAYLFGGIENVSLNLTASVIISILINSVTAFMYEAFPEEIFIRGLIFEELHKKYRFITSLVLQSFIFICVPITVMSLESIFFSEPFALTIDYFILLFTFGIALQLYKKYTGTIWMSIIFHIVYLEVARYISMGGVYEPDVAILKFDEMFGGFMTLYLSFLFIVVFSIVALSVLLIIDKRKNKSENKER</sequence>
<dbReference type="AlphaFoldDB" id="A0A024QGB2"/>
<dbReference type="RefSeq" id="WP_021292503.1">
    <property type="nucleotide sequence ID" value="NZ_BNER01000005.1"/>
</dbReference>
<organism evidence="3 4">
    <name type="scientific">Virgibacillus massiliensis</name>
    <dbReference type="NCBI Taxonomy" id="1462526"/>
    <lineage>
        <taxon>Bacteria</taxon>
        <taxon>Bacillati</taxon>
        <taxon>Bacillota</taxon>
        <taxon>Bacilli</taxon>
        <taxon>Bacillales</taxon>
        <taxon>Bacillaceae</taxon>
        <taxon>Virgibacillus</taxon>
    </lineage>
</organism>
<comment type="caution">
    <text evidence="3">The sequence shown here is derived from an EMBL/GenBank/DDBJ whole genome shotgun (WGS) entry which is preliminary data.</text>
</comment>
<keyword evidence="1" id="KW-1133">Transmembrane helix</keyword>
<dbReference type="eggNOG" id="ENOG502ZC7W">
    <property type="taxonomic scope" value="Bacteria"/>
</dbReference>
<feature type="transmembrane region" description="Helical" evidence="1">
    <location>
        <begin position="42"/>
        <end position="62"/>
    </location>
</feature>
<feature type="domain" description="CAAX prenyl protease 2/Lysostaphin resistance protein A-like" evidence="2">
    <location>
        <begin position="123"/>
        <end position="223"/>
    </location>
</feature>
<dbReference type="PANTHER" id="PTHR39430">
    <property type="entry name" value="MEMBRANE-ASSOCIATED PROTEASE-RELATED"/>
    <property type="match status" value="1"/>
</dbReference>
<dbReference type="InterPro" id="IPR003675">
    <property type="entry name" value="Rce1/LyrA-like_dom"/>
</dbReference>
<keyword evidence="4" id="KW-1185">Reference proteome</keyword>
<evidence type="ECO:0000313" key="3">
    <source>
        <dbReference type="EMBL" id="CDQ41588.1"/>
    </source>
</evidence>
<proteinExistence type="predicted"/>
<gene>
    <name evidence="3" type="ORF">BN990_03962</name>
</gene>
<reference evidence="4" key="2">
    <citation type="submission" date="2014-05" db="EMBL/GenBank/DDBJ databases">
        <title>Draft genome sequence of Virgibacillus massiliensis Vm-5.</title>
        <authorList>
            <person name="Khelaifia S."/>
            <person name="Croce O."/>
            <person name="Lagier J.C."/>
            <person name="Raoult D."/>
        </authorList>
    </citation>
    <scope>NUCLEOTIDE SEQUENCE [LARGE SCALE GENOMIC DNA]</scope>
    <source>
        <strain evidence="4">Vm-5</strain>
    </source>
</reference>
<feature type="transmembrane region" description="Helical" evidence="1">
    <location>
        <begin position="251"/>
        <end position="276"/>
    </location>
</feature>
<reference evidence="3 4" key="1">
    <citation type="submission" date="2014-03" db="EMBL/GenBank/DDBJ databases">
        <authorList>
            <person name="Urmite Genomes U."/>
        </authorList>
    </citation>
    <scope>NUCLEOTIDE SEQUENCE [LARGE SCALE GENOMIC DNA]</scope>
    <source>
        <strain evidence="3 4">Vm-5</strain>
    </source>
</reference>
<dbReference type="Proteomes" id="UP000028875">
    <property type="component" value="Unassembled WGS sequence"/>
</dbReference>
<dbReference type="STRING" id="1462526.BN990_03962"/>
<protein>
    <submittedName>
        <fullName evidence="3">CAAX amino terminal protease self-immunity</fullName>
    </submittedName>
</protein>
<feature type="transmembrane region" description="Helical" evidence="1">
    <location>
        <begin position="111"/>
        <end position="133"/>
    </location>
</feature>
<keyword evidence="3" id="KW-0645">Protease</keyword>
<feature type="transmembrane region" description="Helical" evidence="1">
    <location>
        <begin position="186"/>
        <end position="206"/>
    </location>
</feature>
<name>A0A024QGB2_9BACI</name>
<dbReference type="EMBL" id="CCDP010000003">
    <property type="protein sequence ID" value="CDQ41588.1"/>
    <property type="molecule type" value="Genomic_DNA"/>
</dbReference>
<dbReference type="GO" id="GO:0080120">
    <property type="term" value="P:CAAX-box protein maturation"/>
    <property type="evidence" value="ECO:0007669"/>
    <property type="project" value="UniProtKB-ARBA"/>
</dbReference>
<evidence type="ECO:0000259" key="2">
    <source>
        <dbReference type="Pfam" id="PF02517"/>
    </source>
</evidence>
<dbReference type="PANTHER" id="PTHR39430:SF1">
    <property type="entry name" value="PROTEASE"/>
    <property type="match status" value="1"/>
</dbReference>
<dbReference type="GO" id="GO:0006508">
    <property type="term" value="P:proteolysis"/>
    <property type="evidence" value="ECO:0007669"/>
    <property type="project" value="UniProtKB-KW"/>
</dbReference>
<evidence type="ECO:0000256" key="1">
    <source>
        <dbReference type="SAM" id="Phobius"/>
    </source>
</evidence>
<feature type="transmembrane region" description="Helical" evidence="1">
    <location>
        <begin position="154"/>
        <end position="174"/>
    </location>
</feature>
<accession>A0A024QGB2</accession>
<keyword evidence="1" id="KW-0812">Transmembrane</keyword>
<dbReference type="GO" id="GO:0004175">
    <property type="term" value="F:endopeptidase activity"/>
    <property type="evidence" value="ECO:0007669"/>
    <property type="project" value="UniProtKB-ARBA"/>
</dbReference>
<dbReference type="Pfam" id="PF02517">
    <property type="entry name" value="Rce1-like"/>
    <property type="match status" value="1"/>
</dbReference>
<keyword evidence="3" id="KW-0378">Hydrolase</keyword>